<evidence type="ECO:0000256" key="1">
    <source>
        <dbReference type="ARBA" id="ARBA00007594"/>
    </source>
</evidence>
<keyword evidence="3 4" id="KW-0687">Ribonucleoprotein</keyword>
<dbReference type="GO" id="GO:0003723">
    <property type="term" value="F:RNA binding"/>
    <property type="evidence" value="ECO:0007669"/>
    <property type="project" value="TreeGrafter"/>
</dbReference>
<dbReference type="InterPro" id="IPR005997">
    <property type="entry name" value="Ribosomal_uL30_arc"/>
</dbReference>
<dbReference type="SUPFAM" id="SSF55129">
    <property type="entry name" value="Ribosomal protein L30p/L7e"/>
    <property type="match status" value="1"/>
</dbReference>
<evidence type="ECO:0000259" key="5">
    <source>
        <dbReference type="Pfam" id="PF00327"/>
    </source>
</evidence>
<dbReference type="PANTHER" id="PTHR11524:SF16">
    <property type="entry name" value="LARGE RIBOSOMAL SUBUNIT PROTEIN UL30"/>
    <property type="match status" value="1"/>
</dbReference>
<name>A0A1J5SSV1_9ARCH</name>
<dbReference type="GO" id="GO:0006412">
    <property type="term" value="P:translation"/>
    <property type="evidence" value="ECO:0007669"/>
    <property type="project" value="UniProtKB-UniRule"/>
</dbReference>
<comment type="subunit">
    <text evidence="4">Part of the 50S ribosomal subunit.</text>
</comment>
<evidence type="ECO:0000256" key="3">
    <source>
        <dbReference type="ARBA" id="ARBA00023274"/>
    </source>
</evidence>
<accession>A0A1J5SSV1</accession>
<feature type="domain" description="Large ribosomal subunit protein uL30-like ferredoxin-like fold" evidence="5">
    <location>
        <begin position="4"/>
        <end position="53"/>
    </location>
</feature>
<dbReference type="GO" id="GO:0022625">
    <property type="term" value="C:cytosolic large ribosomal subunit"/>
    <property type="evidence" value="ECO:0007669"/>
    <property type="project" value="UniProtKB-UniRule"/>
</dbReference>
<dbReference type="GO" id="GO:0003735">
    <property type="term" value="F:structural constituent of ribosome"/>
    <property type="evidence" value="ECO:0007669"/>
    <property type="project" value="UniProtKB-UniRule"/>
</dbReference>
<dbReference type="Pfam" id="PF00327">
    <property type="entry name" value="Ribosomal_L30"/>
    <property type="match status" value="1"/>
</dbReference>
<protein>
    <recommendedName>
        <fullName evidence="4">Large ribosomal subunit protein uL30</fullName>
    </recommendedName>
</protein>
<dbReference type="NCBIfam" id="NF004711">
    <property type="entry name" value="PRK06049.1"/>
    <property type="match status" value="1"/>
</dbReference>
<dbReference type="InterPro" id="IPR039699">
    <property type="entry name" value="Ribosomal_uL30"/>
</dbReference>
<evidence type="ECO:0000256" key="4">
    <source>
        <dbReference type="HAMAP-Rule" id="MF_01371"/>
    </source>
</evidence>
<keyword evidence="2 4" id="KW-0689">Ribosomal protein</keyword>
<comment type="similarity">
    <text evidence="1 4">Belongs to the universal ribosomal protein uL30 family.</text>
</comment>
<dbReference type="InterPro" id="IPR016082">
    <property type="entry name" value="Ribosomal_uL30_ferredoxin-like"/>
</dbReference>
<dbReference type="InterPro" id="IPR036919">
    <property type="entry name" value="Ribo_uL30_ferredoxin-like_sf"/>
</dbReference>
<dbReference type="EMBL" id="MIYV01000019">
    <property type="protein sequence ID" value="OIR11594.1"/>
    <property type="molecule type" value="Genomic_DNA"/>
</dbReference>
<dbReference type="Proteomes" id="UP000183403">
    <property type="component" value="Unassembled WGS sequence"/>
</dbReference>
<evidence type="ECO:0000313" key="6">
    <source>
        <dbReference type="EMBL" id="OIR11594.1"/>
    </source>
</evidence>
<evidence type="ECO:0000256" key="2">
    <source>
        <dbReference type="ARBA" id="ARBA00022980"/>
    </source>
</evidence>
<sequence>MSWAVVRVRGSVNVNPKIKETMRLMKLSRVNHCVIIPENETYTGMLNIIKDYVTWGEIDSETTELLLESSGKSSGNSAFSKKHLKETSFKTMKALAKGLTEGKVVMRDVPGLKPLFRLHPPRKGYEGIKRSFKVGGALGYRADKINILLRRMQYAKA</sequence>
<dbReference type="GO" id="GO:0000463">
    <property type="term" value="P:maturation of LSU-rRNA from tricistronic rRNA transcript (SSU-rRNA, 5.8S rRNA, LSU-rRNA)"/>
    <property type="evidence" value="ECO:0007669"/>
    <property type="project" value="TreeGrafter"/>
</dbReference>
<evidence type="ECO:0000313" key="7">
    <source>
        <dbReference type="Proteomes" id="UP000183403"/>
    </source>
</evidence>
<proteinExistence type="inferred from homology"/>
<dbReference type="NCBIfam" id="TIGR01309">
    <property type="entry name" value="uL30_arch"/>
    <property type="match status" value="1"/>
</dbReference>
<dbReference type="Gene3D" id="3.30.1390.20">
    <property type="entry name" value="Ribosomal protein L30, ferredoxin-like fold domain"/>
    <property type="match status" value="1"/>
</dbReference>
<comment type="caution">
    <text evidence="6">The sequence shown here is derived from an EMBL/GenBank/DDBJ whole genome shotgun (WGS) entry which is preliminary data.</text>
</comment>
<dbReference type="CDD" id="cd01657">
    <property type="entry name" value="Ribosomal_L7_archeal_euk"/>
    <property type="match status" value="1"/>
</dbReference>
<dbReference type="AlphaFoldDB" id="A0A1J5SSV1"/>
<reference evidence="6 7" key="1">
    <citation type="submission" date="2016-08" db="EMBL/GenBank/DDBJ databases">
        <title>New Insights into Marine Group III Euryarchaeota, from dark to light.</title>
        <authorList>
            <person name="Haro-Moreno J.M."/>
            <person name="Rodriguez-Valera F."/>
            <person name="Lopez-Garcia P."/>
            <person name="Moreira D."/>
            <person name="Martin-Cuadrado A.B."/>
        </authorList>
    </citation>
    <scope>NUCLEOTIDE SEQUENCE [LARGE SCALE GENOMIC DNA]</scope>
    <source>
        <strain evidence="6">CG-Epi6</strain>
    </source>
</reference>
<dbReference type="HAMAP" id="MF_01371_A">
    <property type="entry name" value="Ribosomal_uL30_A"/>
    <property type="match status" value="1"/>
</dbReference>
<dbReference type="PANTHER" id="PTHR11524">
    <property type="entry name" value="60S RIBOSOMAL PROTEIN L7"/>
    <property type="match status" value="1"/>
</dbReference>
<gene>
    <name evidence="4" type="primary">rpl30</name>
    <name evidence="6" type="ORF">BEU03_02690</name>
</gene>
<dbReference type="InterPro" id="IPR035808">
    <property type="entry name" value="Ribosomal_uL30_euk_arc"/>
</dbReference>
<dbReference type="Gene3D" id="1.10.15.30">
    <property type="match status" value="1"/>
</dbReference>
<organism evidence="6 7">
    <name type="scientific">Marine Group III euryarchaeote CG-Epi6</name>
    <dbReference type="NCBI Taxonomy" id="1889000"/>
    <lineage>
        <taxon>Archaea</taxon>
        <taxon>Methanobacteriati</taxon>
        <taxon>Thermoplasmatota</taxon>
        <taxon>Thermoplasmata</taxon>
        <taxon>Candidatus Thermoprofundales</taxon>
    </lineage>
</organism>